<proteinExistence type="predicted"/>
<gene>
    <name evidence="2" type="ORF">g.33111</name>
</gene>
<organism evidence="2">
    <name type="scientific">Homalodisca liturata</name>
    <dbReference type="NCBI Taxonomy" id="320908"/>
    <lineage>
        <taxon>Eukaryota</taxon>
        <taxon>Metazoa</taxon>
        <taxon>Ecdysozoa</taxon>
        <taxon>Arthropoda</taxon>
        <taxon>Hexapoda</taxon>
        <taxon>Insecta</taxon>
        <taxon>Pterygota</taxon>
        <taxon>Neoptera</taxon>
        <taxon>Paraneoptera</taxon>
        <taxon>Hemiptera</taxon>
        <taxon>Auchenorrhyncha</taxon>
        <taxon>Membracoidea</taxon>
        <taxon>Cicadellidae</taxon>
        <taxon>Cicadellinae</taxon>
        <taxon>Proconiini</taxon>
        <taxon>Homalodisca</taxon>
    </lineage>
</organism>
<dbReference type="AlphaFoldDB" id="A0A1B6JV84"/>
<feature type="region of interest" description="Disordered" evidence="1">
    <location>
        <begin position="185"/>
        <end position="252"/>
    </location>
</feature>
<sequence>MSPKAVYETEYIEPYNACKNCVCVRRPENIVVKEVINENQSIERKPIEQKPKKNFWQQIFGDGWIGRKRQKNKFIHNTSECVDKNCKLCHPKKNATKPVCCCKKQECQKGCCPNSKSICGCQFYFSLENRPKRYCCSRRRSLDSERMKSADEEIRKISTLSVHRTTSVLSTSSIDDECNRDSLKIDNRSLPQSRGPEERRSFDYTNRQRSMSLDSRNRERRRSSKKNNKQFQELNRGEQDQVGSNHKLNDNDSNIRIGVTFTKEQIKYFKPHCAVTSITNGEECEILNTDLKDDLGRKVKLKICADQDAKDAPPRRVASVVLDDYYNMGKPKCESFSREISPLLLRRLNCEKTNGHENDTLSIKINQPEQTYKRCSVKEKKINHRERTSLDKRVSEILEKLYDIEEKINVIEKKSTEQRDFRVDSEDGRKGSVTVLVKKEPRRSIEENKNNTHSNSFSKDDTVIEIRHVQSKIDSPFEIQSSSELFDKRKRQSNRKIIIKIPNTERYTNHSVTVPNDNNDSSFLRNSMEGDRSHWCNVSNDLKMSAPKLRCYCYNCIVKRNVRCKY</sequence>
<reference evidence="2" key="1">
    <citation type="submission" date="2015-11" db="EMBL/GenBank/DDBJ databases">
        <title>De novo transcriptome assembly of four potential Pierce s Disease insect vectors from Arizona vineyards.</title>
        <authorList>
            <person name="Tassone E.E."/>
        </authorList>
    </citation>
    <scope>NUCLEOTIDE SEQUENCE</scope>
</reference>
<feature type="compositionally biased region" description="Polar residues" evidence="1">
    <location>
        <begin position="203"/>
        <end position="214"/>
    </location>
</feature>
<evidence type="ECO:0000313" key="2">
    <source>
        <dbReference type="EMBL" id="JAT03116.1"/>
    </source>
</evidence>
<evidence type="ECO:0000256" key="1">
    <source>
        <dbReference type="SAM" id="MobiDB-lite"/>
    </source>
</evidence>
<dbReference type="EMBL" id="GECU01004591">
    <property type="protein sequence ID" value="JAT03116.1"/>
    <property type="molecule type" value="Transcribed_RNA"/>
</dbReference>
<feature type="compositionally biased region" description="Basic residues" evidence="1">
    <location>
        <begin position="218"/>
        <end position="228"/>
    </location>
</feature>
<name>A0A1B6JV84_9HEMI</name>
<feature type="compositionally biased region" description="Polar residues" evidence="1">
    <location>
        <begin position="241"/>
        <end position="252"/>
    </location>
</feature>
<protein>
    <submittedName>
        <fullName evidence="2">Uncharacterized protein</fullName>
    </submittedName>
</protein>
<accession>A0A1B6JV84</accession>